<feature type="region of interest" description="Disordered" evidence="1">
    <location>
        <begin position="240"/>
        <end position="265"/>
    </location>
</feature>
<accession>A0A8J3C1F5</accession>
<protein>
    <recommendedName>
        <fullName evidence="2">EAL domain-containing protein</fullName>
    </recommendedName>
</protein>
<feature type="domain" description="EAL" evidence="2">
    <location>
        <begin position="449"/>
        <end position="727"/>
    </location>
</feature>
<dbReference type="AlphaFoldDB" id="A0A8J3C1F5"/>
<dbReference type="InterPro" id="IPR001633">
    <property type="entry name" value="EAL_dom"/>
</dbReference>
<dbReference type="GO" id="GO:0006508">
    <property type="term" value="P:proteolysis"/>
    <property type="evidence" value="ECO:0007669"/>
    <property type="project" value="InterPro"/>
</dbReference>
<comment type="caution">
    <text evidence="3">The sequence shown here is derived from an EMBL/GenBank/DDBJ whole genome shotgun (WGS) entry which is preliminary data.</text>
</comment>
<dbReference type="SUPFAM" id="SSF52129">
    <property type="entry name" value="Caspase-like"/>
    <property type="match status" value="1"/>
</dbReference>
<evidence type="ECO:0000256" key="1">
    <source>
        <dbReference type="SAM" id="MobiDB-lite"/>
    </source>
</evidence>
<dbReference type="InterPro" id="IPR050706">
    <property type="entry name" value="Cyclic-di-GMP_PDE-like"/>
</dbReference>
<name>A0A8J3C1F5_9ACTN</name>
<reference evidence="3" key="2">
    <citation type="submission" date="2020-09" db="EMBL/GenBank/DDBJ databases">
        <authorList>
            <person name="Sun Q."/>
            <person name="Zhou Y."/>
        </authorList>
    </citation>
    <scope>NUCLEOTIDE SEQUENCE</scope>
    <source>
        <strain evidence="3">CGMCC 4.7299</strain>
    </source>
</reference>
<dbReference type="PANTHER" id="PTHR33121">
    <property type="entry name" value="CYCLIC DI-GMP PHOSPHODIESTERASE PDEF"/>
    <property type="match status" value="1"/>
</dbReference>
<evidence type="ECO:0000313" key="3">
    <source>
        <dbReference type="EMBL" id="GGL04561.1"/>
    </source>
</evidence>
<dbReference type="InterPro" id="IPR011600">
    <property type="entry name" value="Pept_C14_caspase"/>
</dbReference>
<proteinExistence type="predicted"/>
<evidence type="ECO:0000259" key="2">
    <source>
        <dbReference type="PROSITE" id="PS50883"/>
    </source>
</evidence>
<dbReference type="SUPFAM" id="SSF141868">
    <property type="entry name" value="EAL domain-like"/>
    <property type="match status" value="1"/>
</dbReference>
<keyword evidence="4" id="KW-1185">Reference proteome</keyword>
<feature type="region of interest" description="Disordered" evidence="1">
    <location>
        <begin position="289"/>
        <end position="309"/>
    </location>
</feature>
<dbReference type="Gene3D" id="3.20.20.450">
    <property type="entry name" value="EAL domain"/>
    <property type="match status" value="1"/>
</dbReference>
<dbReference type="InterPro" id="IPR029030">
    <property type="entry name" value="Caspase-like_dom_sf"/>
</dbReference>
<sequence length="760" mass="82292">MAGRRFAVIIGVNDPGVDSRLPALRCAEQDARAIRDALCDAETGTFDPSDVMLFADSETTAARIKSALWSLCSKSDSSDSLLVFFAGHTLMPSWSHGTDVYLVTPELDASVLSVDPDAGLRMAFLDHDVVQRFPGNTMLILDCCRAGNLATTRSIDVIGVGERLEPRHAVLAACARDGVAREDPATGHGVLTGHVLHALAGRAADSRGYVTFEAMSSHVSEQGLDPTPRVLLQSQGTTVLTRPGPEVSGARRHVPPPAPKPPAPVETVGLGNPLDRHAAEIARLTAHLSRKAREVPPSGVRASSTGSSTGTSRVEYLRAAVEADAVGYLNYEAGKFTAMDATAAFDMNDALPLLQTTGQGQPPFPLDPRWFGHVARGDGRQMLCVPLDRSEGKASLCAVVNPPTWLVDLGQPGAKILATLWRADFAKAPVEAEIQVLSGLRAAFGRLPREMFERCLDLYRQVLNSFHIVFQPVIRIGESPNQVGVHGYEALARRSPEDQSAPLAMLQVAETWGDHFVVERDKIILEKALSAYARAHADGPWDLPKPLSINVSVRSLLNDSYVEALREAISRFHFNAGDITLEISEQDAIGPRAGEHWRDAPHAFFHKRLVEITGDVGVAFAVDDFGAGHASVSRVAELPLTHIKVDRAILHHRQALEELRLVVDVARDPMTRGQTQAARTVIVEGVDDQTPLTLRQIYRQGIRHIQGHITGERGAPDLRRLRAQVREDLATRVRGDDEDRTAGLALGDPDGGVTPLRRGA</sequence>
<dbReference type="CDD" id="cd01948">
    <property type="entry name" value="EAL"/>
    <property type="match status" value="1"/>
</dbReference>
<dbReference type="Gene3D" id="3.40.50.1460">
    <property type="match status" value="1"/>
</dbReference>
<feature type="compositionally biased region" description="Pro residues" evidence="1">
    <location>
        <begin position="255"/>
        <end position="264"/>
    </location>
</feature>
<reference evidence="3" key="1">
    <citation type="journal article" date="2014" name="Int. J. Syst. Evol. Microbiol.">
        <title>Complete genome sequence of Corynebacterium casei LMG S-19264T (=DSM 44701T), isolated from a smear-ripened cheese.</title>
        <authorList>
            <consortium name="US DOE Joint Genome Institute (JGI-PGF)"/>
            <person name="Walter F."/>
            <person name="Albersmeier A."/>
            <person name="Kalinowski J."/>
            <person name="Ruckert C."/>
        </authorList>
    </citation>
    <scope>NUCLEOTIDE SEQUENCE</scope>
    <source>
        <strain evidence="3">CGMCC 4.7299</strain>
    </source>
</reference>
<dbReference type="GO" id="GO:0004197">
    <property type="term" value="F:cysteine-type endopeptidase activity"/>
    <property type="evidence" value="ECO:0007669"/>
    <property type="project" value="InterPro"/>
</dbReference>
<dbReference type="Pfam" id="PF00563">
    <property type="entry name" value="EAL"/>
    <property type="match status" value="1"/>
</dbReference>
<dbReference type="Proteomes" id="UP000656042">
    <property type="component" value="Unassembled WGS sequence"/>
</dbReference>
<dbReference type="InterPro" id="IPR035919">
    <property type="entry name" value="EAL_sf"/>
</dbReference>
<organism evidence="3 4">
    <name type="scientific">Mangrovihabitans endophyticus</name>
    <dbReference type="NCBI Taxonomy" id="1751298"/>
    <lineage>
        <taxon>Bacteria</taxon>
        <taxon>Bacillati</taxon>
        <taxon>Actinomycetota</taxon>
        <taxon>Actinomycetes</taxon>
        <taxon>Micromonosporales</taxon>
        <taxon>Micromonosporaceae</taxon>
        <taxon>Mangrovihabitans</taxon>
    </lineage>
</organism>
<dbReference type="PROSITE" id="PS50883">
    <property type="entry name" value="EAL"/>
    <property type="match status" value="1"/>
</dbReference>
<dbReference type="EMBL" id="BMMX01000023">
    <property type="protein sequence ID" value="GGL04561.1"/>
    <property type="molecule type" value="Genomic_DNA"/>
</dbReference>
<dbReference type="GO" id="GO:0071111">
    <property type="term" value="F:cyclic-guanylate-specific phosphodiesterase activity"/>
    <property type="evidence" value="ECO:0007669"/>
    <property type="project" value="InterPro"/>
</dbReference>
<dbReference type="PANTHER" id="PTHR33121:SF70">
    <property type="entry name" value="SIGNALING PROTEIN YKOW"/>
    <property type="match status" value="1"/>
</dbReference>
<gene>
    <name evidence="3" type="ORF">GCM10012284_43940</name>
</gene>
<feature type="region of interest" description="Disordered" evidence="1">
    <location>
        <begin position="733"/>
        <end position="760"/>
    </location>
</feature>
<evidence type="ECO:0000313" key="4">
    <source>
        <dbReference type="Proteomes" id="UP000656042"/>
    </source>
</evidence>
<dbReference type="Pfam" id="PF00656">
    <property type="entry name" value="Peptidase_C14"/>
    <property type="match status" value="1"/>
</dbReference>
<dbReference type="SMART" id="SM00052">
    <property type="entry name" value="EAL"/>
    <property type="match status" value="1"/>
</dbReference>